<dbReference type="Proteomes" id="UP000324222">
    <property type="component" value="Unassembled WGS sequence"/>
</dbReference>
<gene>
    <name evidence="3" type="ORF">E2C01_024761</name>
</gene>
<feature type="compositionally biased region" description="Low complexity" evidence="1">
    <location>
        <begin position="141"/>
        <end position="154"/>
    </location>
</feature>
<feature type="region of interest" description="Disordered" evidence="1">
    <location>
        <begin position="1164"/>
        <end position="1210"/>
    </location>
</feature>
<organism evidence="3 4">
    <name type="scientific">Portunus trituberculatus</name>
    <name type="common">Swimming crab</name>
    <name type="synonym">Neptunus trituberculatus</name>
    <dbReference type="NCBI Taxonomy" id="210409"/>
    <lineage>
        <taxon>Eukaryota</taxon>
        <taxon>Metazoa</taxon>
        <taxon>Ecdysozoa</taxon>
        <taxon>Arthropoda</taxon>
        <taxon>Crustacea</taxon>
        <taxon>Multicrustacea</taxon>
        <taxon>Malacostraca</taxon>
        <taxon>Eumalacostraca</taxon>
        <taxon>Eucarida</taxon>
        <taxon>Decapoda</taxon>
        <taxon>Pleocyemata</taxon>
        <taxon>Brachyura</taxon>
        <taxon>Eubrachyura</taxon>
        <taxon>Portunoidea</taxon>
        <taxon>Portunidae</taxon>
        <taxon>Portuninae</taxon>
        <taxon>Portunus</taxon>
    </lineage>
</organism>
<proteinExistence type="predicted"/>
<reference evidence="3 4" key="1">
    <citation type="submission" date="2019-05" db="EMBL/GenBank/DDBJ databases">
        <title>Another draft genome of Portunus trituberculatus and its Hox gene families provides insights of decapod evolution.</title>
        <authorList>
            <person name="Jeong J.-H."/>
            <person name="Song I."/>
            <person name="Kim S."/>
            <person name="Choi T."/>
            <person name="Kim D."/>
            <person name="Ryu S."/>
            <person name="Kim W."/>
        </authorList>
    </citation>
    <scope>NUCLEOTIDE SEQUENCE [LARGE SCALE GENOMIC DNA]</scope>
    <source>
        <tissue evidence="3">Muscle</tissue>
    </source>
</reference>
<feature type="compositionally biased region" description="Low complexity" evidence="1">
    <location>
        <begin position="264"/>
        <end position="282"/>
    </location>
</feature>
<feature type="compositionally biased region" description="Basic and acidic residues" evidence="1">
    <location>
        <begin position="706"/>
        <end position="715"/>
    </location>
</feature>
<feature type="compositionally biased region" description="Basic and acidic residues" evidence="1">
    <location>
        <begin position="328"/>
        <end position="338"/>
    </location>
</feature>
<feature type="region of interest" description="Disordered" evidence="1">
    <location>
        <begin position="922"/>
        <end position="1013"/>
    </location>
</feature>
<feature type="signal peptide" evidence="2">
    <location>
        <begin position="1"/>
        <end position="25"/>
    </location>
</feature>
<feature type="compositionally biased region" description="Polar residues" evidence="1">
    <location>
        <begin position="400"/>
        <end position="417"/>
    </location>
</feature>
<accession>A0A5B7EDQ7</accession>
<feature type="compositionally biased region" description="Low complexity" evidence="1">
    <location>
        <begin position="432"/>
        <end position="444"/>
    </location>
</feature>
<feature type="compositionally biased region" description="Basic and acidic residues" evidence="1">
    <location>
        <begin position="421"/>
        <end position="431"/>
    </location>
</feature>
<feature type="region of interest" description="Disordered" evidence="1">
    <location>
        <begin position="655"/>
        <end position="806"/>
    </location>
</feature>
<feature type="compositionally biased region" description="Polar residues" evidence="1">
    <location>
        <begin position="1000"/>
        <end position="1012"/>
    </location>
</feature>
<evidence type="ECO:0000313" key="3">
    <source>
        <dbReference type="EMBL" id="MPC31469.1"/>
    </source>
</evidence>
<dbReference type="OrthoDB" id="6428710at2759"/>
<feature type="compositionally biased region" description="Basic and acidic residues" evidence="1">
    <location>
        <begin position="118"/>
        <end position="133"/>
    </location>
</feature>
<feature type="region of interest" description="Disordered" evidence="1">
    <location>
        <begin position="247"/>
        <end position="286"/>
    </location>
</feature>
<feature type="compositionally biased region" description="Low complexity" evidence="1">
    <location>
        <begin position="898"/>
        <end position="907"/>
    </location>
</feature>
<feature type="region of interest" description="Disordered" evidence="1">
    <location>
        <begin position="896"/>
        <end position="915"/>
    </location>
</feature>
<feature type="compositionally biased region" description="Low complexity" evidence="1">
    <location>
        <begin position="63"/>
        <end position="75"/>
    </location>
</feature>
<feature type="compositionally biased region" description="Low complexity" evidence="1">
    <location>
        <begin position="608"/>
        <end position="617"/>
    </location>
</feature>
<feature type="region of interest" description="Disordered" evidence="1">
    <location>
        <begin position="1038"/>
        <end position="1127"/>
    </location>
</feature>
<feature type="compositionally biased region" description="Basic and acidic residues" evidence="1">
    <location>
        <begin position="962"/>
        <end position="972"/>
    </location>
</feature>
<name>A0A5B7EDQ7_PORTR</name>
<sequence length="1351" mass="147634">MERMFSPSFPSGLVVVVVVVVVVSGAENTQTPGHQDTESDTLKLLAELEGHTAESVHVHVPASCSSSSRTGSRGRPAPDTIDPGKRGLSDAGRHRLSSFPSRQRRMGPAPLASFEDLSMDKTTSDSSPEERTQLPEIGEETSGATTPVTPVATSALSVPASPKIRVSAASSSSPHETDSKDSTPEKELFSGYAKSDFCENMAADLHSSTEELDADDEDQKRRRRERATKLAELERREEALRIAELNRKGSSSSVISDGLLPVTSGHSSRLSSLGSIGSARRSPSPHRIRLETSFCGSRPIQQPSIDLEDPPVSTTKIMDFTIESIERVKSPMEARPPDIFRSSPSSFPKTKQEEVVVAAAAVAVTTRAGVTSYSAPTSRDKTPVKTEAANRASRSREQHITPTAMNRTSREQQSTHPARSPLRDGHEHEQQQRQPLSSQSSPRSPRMPKKVPVPQVPELKDLPKSSPSPSTTSGATPEHHNARASTTPSASPRQSRRRRTRDEVESGSSSPSVSRKSSFTNLFRKSDGSALSPVTPDSPSSSGRRSPFSQFIKSAKKEFRSRSRSRSRSKSRERELEDDTHDRRSVLSIFRPKTKKKSESDKGKVTSDTRTTSTDSSKMNEAITNVEFTFNDDGKYQSSSYGLIRQESEVNRAIKEPLAAAPTLPSEAEAPRSSETFASSRDSSYNELSSIMNAGDKHSSTSVDGVSKDTEKGPEMEDDEVFDKPNEPPVPTVVSQEPSPKPAEPTAPPTNEIKENKIQAPEQEKPNLPPKQKDRPIDTEATTEMMTLDPGGDADSRSESERESEIEYLKRKEKLKQGADQPLDSPDVENKVLVSQDSLEDGELPYVPTTLPVERPLAVPMLPVRERTIVVKLQSMQSIDRPRSTTPLIPVRLEDYTQQQQQQQQQQVAGTPDSEAERMMISIPQKGPVKVLPTRSPKRQTSKTWDDFCQEGLRSPRTLRKQFKESTLKSEDDTPPPLPPKVRSPARSPVTHRDSAVGSGITTPSSVTSTTGEPIKSWINFDEMPDIVLKPVRHIKTVPTRHQVQQRQVMEARSQEQRDQPADTRTENEPRKLPPPLPKPLNLQDFDSDNGQVLSEASTPDKADSSDRSSDSDKPTSPSSSEDLTTVRERLEEIKKEGNEYENSDLERLLAPVNDCINRLSSLSAEPPSMERRSPIPDNWADFLLPPQPGRRSRLSSLGSDAGSVGRRSPSPSCMFVETSFCGSHPIDDPAAAEPDVPIAVARKLSGISLGDLSPFGGSGRRDSSNLLTCPDRTSILRSVREDVVVRCASPTQQDRSHLTLLVSTPQHLGDSALGGGGGCKSDVTQSLTILGGQHPGRCQPAFSGVVWVAV</sequence>
<feature type="compositionally biased region" description="Basic and acidic residues" evidence="1">
    <location>
        <begin position="175"/>
        <end position="188"/>
    </location>
</feature>
<feature type="region of interest" description="Disordered" evidence="1">
    <location>
        <begin position="294"/>
        <end position="313"/>
    </location>
</feature>
<feature type="compositionally biased region" description="Low complexity" evidence="1">
    <location>
        <begin position="484"/>
        <end position="493"/>
    </location>
</feature>
<feature type="region of interest" description="Disordered" evidence="1">
    <location>
        <begin position="328"/>
        <end position="350"/>
    </location>
</feature>
<keyword evidence="2" id="KW-0732">Signal</keyword>
<feature type="compositionally biased region" description="Basic and acidic residues" evidence="1">
    <location>
        <begin position="1099"/>
        <end position="1114"/>
    </location>
</feature>
<feature type="region of interest" description="Disordered" evidence="1">
    <location>
        <begin position="53"/>
        <end position="188"/>
    </location>
</feature>
<comment type="caution">
    <text evidence="3">The sequence shown here is derived from an EMBL/GenBank/DDBJ whole genome shotgun (WGS) entry which is preliminary data.</text>
</comment>
<protein>
    <submittedName>
        <fullName evidence="3">Uncharacterized protein</fullName>
    </submittedName>
</protein>
<evidence type="ECO:0000256" key="2">
    <source>
        <dbReference type="SAM" id="SignalP"/>
    </source>
</evidence>
<feature type="region of interest" description="Disordered" evidence="1">
    <location>
        <begin position="366"/>
        <end position="625"/>
    </location>
</feature>
<evidence type="ECO:0000256" key="1">
    <source>
        <dbReference type="SAM" id="MobiDB-lite"/>
    </source>
</evidence>
<feature type="compositionally biased region" description="Basic and acidic residues" evidence="1">
    <location>
        <begin position="1053"/>
        <end position="1072"/>
    </location>
</feature>
<feature type="region of interest" description="Disordered" evidence="1">
    <location>
        <begin position="204"/>
        <end position="229"/>
    </location>
</feature>
<keyword evidence="4" id="KW-1185">Reference proteome</keyword>
<feature type="compositionally biased region" description="Low complexity" evidence="1">
    <location>
        <begin position="538"/>
        <end position="549"/>
    </location>
</feature>
<feature type="compositionally biased region" description="Polar residues" evidence="1">
    <location>
        <begin position="673"/>
        <end position="692"/>
    </location>
</feature>
<feature type="compositionally biased region" description="Basic and acidic residues" evidence="1">
    <location>
        <begin position="752"/>
        <end position="778"/>
    </location>
</feature>
<feature type="compositionally biased region" description="Polar residues" evidence="1">
    <location>
        <begin position="1089"/>
        <end position="1098"/>
    </location>
</feature>
<feature type="compositionally biased region" description="Basic and acidic residues" evidence="1">
    <location>
        <begin position="794"/>
        <end position="806"/>
    </location>
</feature>
<feature type="compositionally biased region" description="Basic and acidic residues" evidence="1">
    <location>
        <begin position="597"/>
        <end position="607"/>
    </location>
</feature>
<feature type="compositionally biased region" description="Basic and acidic residues" evidence="1">
    <location>
        <begin position="570"/>
        <end position="585"/>
    </location>
</feature>
<dbReference type="EMBL" id="VSRR010002442">
    <property type="protein sequence ID" value="MPC31469.1"/>
    <property type="molecule type" value="Genomic_DNA"/>
</dbReference>
<feature type="compositionally biased region" description="Pro residues" evidence="1">
    <location>
        <begin position="739"/>
        <end position="748"/>
    </location>
</feature>
<evidence type="ECO:0000313" key="4">
    <source>
        <dbReference type="Proteomes" id="UP000324222"/>
    </source>
</evidence>
<feature type="compositionally biased region" description="Basic and acidic residues" evidence="1">
    <location>
        <begin position="82"/>
        <end position="93"/>
    </location>
</feature>
<feature type="compositionally biased region" description="Low complexity" evidence="1">
    <location>
        <begin position="506"/>
        <end position="518"/>
    </location>
</feature>
<feature type="chain" id="PRO_5022836457" evidence="2">
    <location>
        <begin position="26"/>
        <end position="1351"/>
    </location>
</feature>